<organism evidence="4 5">
    <name type="scientific">Leminorella richardii</name>
    <dbReference type="NCBI Taxonomy" id="158841"/>
    <lineage>
        <taxon>Bacteria</taxon>
        <taxon>Pseudomonadati</taxon>
        <taxon>Pseudomonadota</taxon>
        <taxon>Gammaproteobacteria</taxon>
        <taxon>Enterobacterales</taxon>
        <taxon>Budviciaceae</taxon>
        <taxon>Leminorella</taxon>
    </lineage>
</organism>
<evidence type="ECO:0000256" key="3">
    <source>
        <dbReference type="ARBA" id="ARBA00023027"/>
    </source>
</evidence>
<dbReference type="Proteomes" id="UP000249005">
    <property type="component" value="Chromosome 1"/>
</dbReference>
<dbReference type="InterPro" id="IPR005255">
    <property type="entry name" value="PdxA_fam"/>
</dbReference>
<dbReference type="EMBL" id="LS483470">
    <property type="protein sequence ID" value="SQI37268.1"/>
    <property type="molecule type" value="Genomic_DNA"/>
</dbReference>
<dbReference type="NCBIfam" id="NF002992">
    <property type="entry name" value="PRK03743.1"/>
    <property type="match status" value="1"/>
</dbReference>
<dbReference type="SUPFAM" id="SSF53659">
    <property type="entry name" value="Isocitrate/Isopropylmalate dehydrogenase-like"/>
    <property type="match status" value="1"/>
</dbReference>
<dbReference type="Gene3D" id="3.40.718.10">
    <property type="entry name" value="Isopropylmalate Dehydrogenase"/>
    <property type="match status" value="1"/>
</dbReference>
<dbReference type="EC" id="1.1.1.262" evidence="4"/>
<evidence type="ECO:0000256" key="2">
    <source>
        <dbReference type="ARBA" id="ARBA00023002"/>
    </source>
</evidence>
<dbReference type="NCBIfam" id="TIGR00557">
    <property type="entry name" value="pdxA"/>
    <property type="match status" value="1"/>
</dbReference>
<evidence type="ECO:0000256" key="1">
    <source>
        <dbReference type="ARBA" id="ARBA00022723"/>
    </source>
</evidence>
<gene>
    <name evidence="4" type="primary">pdxA2_1</name>
    <name evidence="4" type="ORF">NCTC12151_01094</name>
</gene>
<name>A0A2X4UNS4_9GAMM</name>
<dbReference type="OrthoDB" id="9801783at2"/>
<keyword evidence="3" id="KW-0520">NAD</keyword>
<keyword evidence="2 4" id="KW-0560">Oxidoreductase</keyword>
<reference evidence="4 5" key="1">
    <citation type="submission" date="2018-06" db="EMBL/GenBank/DDBJ databases">
        <authorList>
            <consortium name="Pathogen Informatics"/>
            <person name="Doyle S."/>
        </authorList>
    </citation>
    <scope>NUCLEOTIDE SEQUENCE [LARGE SCALE GENOMIC DNA]</scope>
    <source>
        <strain evidence="4 5">NCTC12151</strain>
    </source>
</reference>
<keyword evidence="5" id="KW-1185">Reference proteome</keyword>
<sequence length="335" mass="36585">MSVEKKPVVALTIGDPAGIGPEISVATMMNQEVYNECNPFLIGSIPIIQRAMAIKNCSFAINPISHPSEAKFTWGTIDVLETGDYDCDSVEWGKVQKLAGQMSLDYVKRSIELGMSKAVDVVSTAPIHKEAIKLAGCKLPGHTEIFQVETGSDYGLTMFHVQNLRVFFVSRHMALKDACDYANKERVLSCVQQIHKEFTALNIENPRIAVAALNPHGSDNGLFGHEEKDNLIPAVEAAREMGINAIGPVPADSVFHLGKLGKYDAILSLYHDQGHIACKTLDFERSVTITFGLPFMRSSVDHGTAFDIAGTGKAGVVSMLESTLVSARYWKMQNQ</sequence>
<evidence type="ECO:0000313" key="4">
    <source>
        <dbReference type="EMBL" id="SQI37268.1"/>
    </source>
</evidence>
<keyword evidence="1" id="KW-0479">Metal-binding</keyword>
<dbReference type="PANTHER" id="PTHR30004">
    <property type="entry name" value="4-HYDROXYTHREONINE-4-PHOSPHATE DEHYDROGENASE"/>
    <property type="match status" value="1"/>
</dbReference>
<dbReference type="RefSeq" id="WP_111739640.1">
    <property type="nucleotide sequence ID" value="NZ_LR698987.1"/>
</dbReference>
<dbReference type="KEGG" id="lri:NCTC12151_01094"/>
<dbReference type="GO" id="GO:0046872">
    <property type="term" value="F:metal ion binding"/>
    <property type="evidence" value="ECO:0007669"/>
    <property type="project" value="UniProtKB-KW"/>
</dbReference>
<dbReference type="Pfam" id="PF04166">
    <property type="entry name" value="PdxA"/>
    <property type="match status" value="1"/>
</dbReference>
<dbReference type="GO" id="GO:0050570">
    <property type="term" value="F:4-hydroxythreonine-4-phosphate dehydrogenase activity"/>
    <property type="evidence" value="ECO:0007669"/>
    <property type="project" value="UniProtKB-EC"/>
</dbReference>
<dbReference type="AlphaFoldDB" id="A0A2X4UNS4"/>
<evidence type="ECO:0000313" key="5">
    <source>
        <dbReference type="Proteomes" id="UP000249005"/>
    </source>
</evidence>
<dbReference type="PANTHER" id="PTHR30004:SF6">
    <property type="entry name" value="D-THREONATE 4-PHOSPHATE DEHYDROGENASE"/>
    <property type="match status" value="1"/>
</dbReference>
<protein>
    <submittedName>
        <fullName evidence="4">4-hydroxythreonine-4-phosphate dehydrogenase 2</fullName>
        <ecNumber evidence="4">1.1.1.262</ecNumber>
    </submittedName>
</protein>
<dbReference type="GO" id="GO:0051287">
    <property type="term" value="F:NAD binding"/>
    <property type="evidence" value="ECO:0007669"/>
    <property type="project" value="InterPro"/>
</dbReference>
<accession>A0A2X4UNS4</accession>
<proteinExistence type="predicted"/>